<keyword evidence="3" id="KW-1003">Cell membrane</keyword>
<evidence type="ECO:0000256" key="8">
    <source>
        <dbReference type="ARBA" id="ARBA00022777"/>
    </source>
</evidence>
<feature type="compositionally biased region" description="Pro residues" evidence="14">
    <location>
        <begin position="55"/>
        <end position="68"/>
    </location>
</feature>
<name>A0A6A3APD2_HIBSY</name>
<keyword evidence="6" id="KW-0812">Transmembrane</keyword>
<dbReference type="SUPFAM" id="SSF56112">
    <property type="entry name" value="Protein kinase-like (PK-like)"/>
    <property type="match status" value="1"/>
</dbReference>
<sequence length="311" mass="34370">MREETYREDYISSEPPNLRGTTENREWQLNPPPRMEKYGVVAPRPTPTPVTAWRPPSPGQSATPPPPFMSSSGGSGSNNYSGSEIHFHHPRLVFRWVSRSQHSCLHQGDGYLAPEYASSGKLTDKSDVFSFGFMLLELITGHRPARPLLTRALDDGNFDGLVDPKLPKEFNPNEMTRMIACAAACVRHSARRRPRMSQVVRALEGDVSLSDLNEGMRLGQSVIVPFLREGRSWLGEGPSHVVLGLIQFWSGLGTSLGVFWCRLSALPNAYGPGSALVCSDVCWWMLDSLSRPLSVTFSPTSSSDALVAWLE</sequence>
<keyword evidence="10" id="KW-1133">Transmembrane helix</keyword>
<feature type="compositionally biased region" description="Basic and acidic residues" evidence="14">
    <location>
        <begin position="1"/>
        <end position="10"/>
    </location>
</feature>
<dbReference type="InterPro" id="IPR047117">
    <property type="entry name" value="PERK1-13-like"/>
</dbReference>
<keyword evidence="9" id="KW-0067">ATP-binding</keyword>
<accession>A0A6A3APD2</accession>
<evidence type="ECO:0000256" key="4">
    <source>
        <dbReference type="ARBA" id="ARBA00022527"/>
    </source>
</evidence>
<keyword evidence="5" id="KW-0808">Transferase</keyword>
<dbReference type="PANTHER" id="PTHR47982:SF35">
    <property type="entry name" value="PROLINE-RICH RECEPTOR-LIKE PROTEIN KINASE PERK1-RELATED"/>
    <property type="match status" value="1"/>
</dbReference>
<keyword evidence="17" id="KW-1185">Reference proteome</keyword>
<keyword evidence="4" id="KW-0723">Serine/threonine-protein kinase</keyword>
<evidence type="ECO:0000259" key="15">
    <source>
        <dbReference type="Pfam" id="PF07714"/>
    </source>
</evidence>
<evidence type="ECO:0000256" key="3">
    <source>
        <dbReference type="ARBA" id="ARBA00022475"/>
    </source>
</evidence>
<proteinExistence type="predicted"/>
<comment type="catalytic activity">
    <reaction evidence="12">
        <text>L-threonyl-[protein] + ATP = O-phospho-L-threonyl-[protein] + ADP + H(+)</text>
        <dbReference type="Rhea" id="RHEA:46608"/>
        <dbReference type="Rhea" id="RHEA-COMP:11060"/>
        <dbReference type="Rhea" id="RHEA-COMP:11605"/>
        <dbReference type="ChEBI" id="CHEBI:15378"/>
        <dbReference type="ChEBI" id="CHEBI:30013"/>
        <dbReference type="ChEBI" id="CHEBI:30616"/>
        <dbReference type="ChEBI" id="CHEBI:61977"/>
        <dbReference type="ChEBI" id="CHEBI:456216"/>
        <dbReference type="EC" id="2.7.11.1"/>
    </reaction>
</comment>
<dbReference type="Proteomes" id="UP000436088">
    <property type="component" value="Unassembled WGS sequence"/>
</dbReference>
<comment type="catalytic activity">
    <reaction evidence="13">
        <text>L-seryl-[protein] + ATP = O-phospho-L-seryl-[protein] + ADP + H(+)</text>
        <dbReference type="Rhea" id="RHEA:17989"/>
        <dbReference type="Rhea" id="RHEA-COMP:9863"/>
        <dbReference type="Rhea" id="RHEA-COMP:11604"/>
        <dbReference type="ChEBI" id="CHEBI:15378"/>
        <dbReference type="ChEBI" id="CHEBI:29999"/>
        <dbReference type="ChEBI" id="CHEBI:30616"/>
        <dbReference type="ChEBI" id="CHEBI:83421"/>
        <dbReference type="ChEBI" id="CHEBI:456216"/>
        <dbReference type="EC" id="2.7.11.1"/>
    </reaction>
</comment>
<evidence type="ECO:0000256" key="12">
    <source>
        <dbReference type="ARBA" id="ARBA00047899"/>
    </source>
</evidence>
<dbReference type="GO" id="GO:0005524">
    <property type="term" value="F:ATP binding"/>
    <property type="evidence" value="ECO:0007669"/>
    <property type="project" value="UniProtKB-KW"/>
</dbReference>
<evidence type="ECO:0000313" key="16">
    <source>
        <dbReference type="EMBL" id="KAE8706491.1"/>
    </source>
</evidence>
<evidence type="ECO:0000256" key="14">
    <source>
        <dbReference type="SAM" id="MobiDB-lite"/>
    </source>
</evidence>
<evidence type="ECO:0000256" key="7">
    <source>
        <dbReference type="ARBA" id="ARBA00022741"/>
    </source>
</evidence>
<dbReference type="GO" id="GO:0005886">
    <property type="term" value="C:plasma membrane"/>
    <property type="evidence" value="ECO:0007669"/>
    <property type="project" value="UniProtKB-SubCell"/>
</dbReference>
<keyword evidence="11" id="KW-0472">Membrane</keyword>
<keyword evidence="8" id="KW-0418">Kinase</keyword>
<evidence type="ECO:0000256" key="2">
    <source>
        <dbReference type="ARBA" id="ARBA00012513"/>
    </source>
</evidence>
<evidence type="ECO:0000256" key="9">
    <source>
        <dbReference type="ARBA" id="ARBA00022840"/>
    </source>
</evidence>
<dbReference type="Pfam" id="PF07714">
    <property type="entry name" value="PK_Tyr_Ser-Thr"/>
    <property type="match status" value="1"/>
</dbReference>
<evidence type="ECO:0000256" key="5">
    <source>
        <dbReference type="ARBA" id="ARBA00022679"/>
    </source>
</evidence>
<comment type="caution">
    <text evidence="16">The sequence shown here is derived from an EMBL/GenBank/DDBJ whole genome shotgun (WGS) entry which is preliminary data.</text>
</comment>
<reference evidence="16" key="1">
    <citation type="submission" date="2019-09" db="EMBL/GenBank/DDBJ databases">
        <title>Draft genome information of white flower Hibiscus syriacus.</title>
        <authorList>
            <person name="Kim Y.-M."/>
        </authorList>
    </citation>
    <scope>NUCLEOTIDE SEQUENCE [LARGE SCALE GENOMIC DNA]</scope>
    <source>
        <strain evidence="16">YM2019G1</strain>
    </source>
</reference>
<dbReference type="InterPro" id="IPR011009">
    <property type="entry name" value="Kinase-like_dom_sf"/>
</dbReference>
<evidence type="ECO:0000256" key="10">
    <source>
        <dbReference type="ARBA" id="ARBA00022989"/>
    </source>
</evidence>
<dbReference type="EC" id="2.7.11.1" evidence="2"/>
<dbReference type="Gene3D" id="1.10.510.10">
    <property type="entry name" value="Transferase(Phosphotransferase) domain 1"/>
    <property type="match status" value="1"/>
</dbReference>
<gene>
    <name evidence="16" type="ORF">F3Y22_tig00110392pilonHSYRG00053</name>
</gene>
<evidence type="ECO:0000256" key="6">
    <source>
        <dbReference type="ARBA" id="ARBA00022692"/>
    </source>
</evidence>
<evidence type="ECO:0000313" key="17">
    <source>
        <dbReference type="Proteomes" id="UP000436088"/>
    </source>
</evidence>
<dbReference type="InterPro" id="IPR001245">
    <property type="entry name" value="Ser-Thr/Tyr_kinase_cat_dom"/>
</dbReference>
<evidence type="ECO:0000256" key="11">
    <source>
        <dbReference type="ARBA" id="ARBA00023136"/>
    </source>
</evidence>
<organism evidence="16 17">
    <name type="scientific">Hibiscus syriacus</name>
    <name type="common">Rose of Sharon</name>
    <dbReference type="NCBI Taxonomy" id="106335"/>
    <lineage>
        <taxon>Eukaryota</taxon>
        <taxon>Viridiplantae</taxon>
        <taxon>Streptophyta</taxon>
        <taxon>Embryophyta</taxon>
        <taxon>Tracheophyta</taxon>
        <taxon>Spermatophyta</taxon>
        <taxon>Magnoliopsida</taxon>
        <taxon>eudicotyledons</taxon>
        <taxon>Gunneridae</taxon>
        <taxon>Pentapetalae</taxon>
        <taxon>rosids</taxon>
        <taxon>malvids</taxon>
        <taxon>Malvales</taxon>
        <taxon>Malvaceae</taxon>
        <taxon>Malvoideae</taxon>
        <taxon>Hibiscus</taxon>
    </lineage>
</organism>
<dbReference type="GO" id="GO:0004674">
    <property type="term" value="F:protein serine/threonine kinase activity"/>
    <property type="evidence" value="ECO:0007669"/>
    <property type="project" value="UniProtKB-KW"/>
</dbReference>
<comment type="subcellular location">
    <subcellularLocation>
        <location evidence="1">Cell membrane</location>
        <topology evidence="1">Single-pass membrane protein</topology>
    </subcellularLocation>
</comment>
<protein>
    <recommendedName>
        <fullName evidence="2">non-specific serine/threonine protein kinase</fullName>
        <ecNumber evidence="2">2.7.11.1</ecNumber>
    </recommendedName>
</protein>
<dbReference type="PANTHER" id="PTHR47982">
    <property type="entry name" value="PROLINE-RICH RECEPTOR-LIKE PROTEIN KINASE PERK4"/>
    <property type="match status" value="1"/>
</dbReference>
<dbReference type="AlphaFoldDB" id="A0A6A3APD2"/>
<dbReference type="EMBL" id="VEPZ02000969">
    <property type="protein sequence ID" value="KAE8706491.1"/>
    <property type="molecule type" value="Genomic_DNA"/>
</dbReference>
<feature type="domain" description="Serine-threonine/tyrosine-protein kinase catalytic" evidence="15">
    <location>
        <begin position="111"/>
        <end position="203"/>
    </location>
</feature>
<evidence type="ECO:0000256" key="1">
    <source>
        <dbReference type="ARBA" id="ARBA00004162"/>
    </source>
</evidence>
<evidence type="ECO:0000256" key="13">
    <source>
        <dbReference type="ARBA" id="ARBA00048679"/>
    </source>
</evidence>
<feature type="region of interest" description="Disordered" evidence="14">
    <location>
        <begin position="1"/>
        <end position="82"/>
    </location>
</feature>
<keyword evidence="7" id="KW-0547">Nucleotide-binding</keyword>